<evidence type="ECO:0000313" key="3">
    <source>
        <dbReference type="Proteomes" id="UP001057860"/>
    </source>
</evidence>
<dbReference type="InterPro" id="IPR053731">
    <property type="entry name" value="Fimbrial_Virulence_Factor"/>
</dbReference>
<keyword evidence="1" id="KW-0732">Signal</keyword>
<keyword evidence="3" id="KW-1185">Reference proteome</keyword>
<dbReference type="NCBIfam" id="NF037938">
    <property type="entry name" value="Myr_Ysa_major"/>
    <property type="match status" value="1"/>
</dbReference>
<dbReference type="Pfam" id="PF21462">
    <property type="entry name" value="PsaS"/>
    <property type="match status" value="1"/>
</dbReference>
<dbReference type="InterPro" id="IPR048725">
    <property type="entry name" value="MyfA_PsaA"/>
</dbReference>
<name>A0ABY5UUS0_9GAMM</name>
<evidence type="ECO:0000256" key="1">
    <source>
        <dbReference type="SAM" id="SignalP"/>
    </source>
</evidence>
<reference evidence="2" key="1">
    <citation type="submission" date="2022-08" db="EMBL/GenBank/DDBJ databases">
        <authorList>
            <person name="Bogun A."/>
            <person name="Kislichkina A."/>
            <person name="Solomentsev V."/>
            <person name="Skryabin Y."/>
            <person name="Sizova A."/>
            <person name="Platonov M."/>
            <person name="Dentovskaya S."/>
        </authorList>
    </citation>
    <scope>NUCLEOTIDE SEQUENCE</scope>
    <source>
        <strain evidence="2">SCPM-O-B-7604</strain>
    </source>
</reference>
<protein>
    <submittedName>
        <fullName evidence="2">MyfA/PsaA family fimbrial adhesin</fullName>
    </submittedName>
</protein>
<evidence type="ECO:0000313" key="2">
    <source>
        <dbReference type="EMBL" id="UWM47248.1"/>
    </source>
</evidence>
<sequence>MKKFAKKHLAIAAFMMALGGMANMAHANLIYAKDVSADKEVKQGGSAKVEFVASEDTIVAGKQLQDVNAFVLKVSDSAEHSGWSLVTTGDSAGGYMYNDSGDKVGLHSSDWDWEAYQNGWHIDNSSSEEVEDYLYLKQGQVLKAGVYHFTGRVEEYL</sequence>
<gene>
    <name evidence="2" type="ORF">N0H69_10810</name>
</gene>
<organism evidence="2 3">
    <name type="scientific">Yersinia alsatica</name>
    <dbReference type="NCBI Taxonomy" id="2890317"/>
    <lineage>
        <taxon>Bacteria</taxon>
        <taxon>Pseudomonadati</taxon>
        <taxon>Pseudomonadota</taxon>
        <taxon>Gammaproteobacteria</taxon>
        <taxon>Enterobacterales</taxon>
        <taxon>Yersiniaceae</taxon>
        <taxon>Yersinia</taxon>
    </lineage>
</organism>
<feature type="chain" id="PRO_5045268078" evidence="1">
    <location>
        <begin position="28"/>
        <end position="157"/>
    </location>
</feature>
<accession>A0ABY5UUS0</accession>
<feature type="signal peptide" evidence="1">
    <location>
        <begin position="1"/>
        <end position="27"/>
    </location>
</feature>
<dbReference type="GeneID" id="75140495"/>
<dbReference type="CDD" id="cd18777">
    <property type="entry name" value="PsaA_MyfA"/>
    <property type="match status" value="1"/>
</dbReference>
<dbReference type="EMBL" id="CP104006">
    <property type="protein sequence ID" value="UWM47248.1"/>
    <property type="molecule type" value="Genomic_DNA"/>
</dbReference>
<dbReference type="RefSeq" id="WP_050151037.1">
    <property type="nucleotide sequence ID" value="NZ_CP104006.1"/>
</dbReference>
<dbReference type="Gene3D" id="2.60.40.3590">
    <property type="match status" value="1"/>
</dbReference>
<dbReference type="Proteomes" id="UP001057860">
    <property type="component" value="Chromosome"/>
</dbReference>
<proteinExistence type="predicted"/>